<evidence type="ECO:0000256" key="2">
    <source>
        <dbReference type="ARBA" id="ARBA00022801"/>
    </source>
</evidence>
<proteinExistence type="predicted"/>
<dbReference type="AlphaFoldDB" id="E6QQL2"/>
<evidence type="ECO:0000256" key="3">
    <source>
        <dbReference type="ARBA" id="ARBA00022833"/>
    </source>
</evidence>
<sequence>MPIPVDTLIEARWIIPVEPANQVLEDHSLVIHAGRIHDILPTAEARERYFPATHHRLHQHVLMPGLVNLHTHAPMSLLRGYADDLSLMQWLKGHIWPAETRHVDEEFVRDGARLACAEMLKGGITCFNDMYFFPESVAETALACGMRAAIGMIVVDFPTAYAQDTDDYLHKGLSLRDRLSDESLLSFTLAPHSPYTLNNAGFETVIALAEQLDLPVHLHLHETEEEIVHSLATYQQRPLARLHELGLTGPRLIAVHGVHLNLDEQILLAEYGCHIAHCPASNLKLASGIAPVASLSALGVNIGLGTDGAASNNKLDLFDAMRLAALLAKGISGDASALPAFTVLQMATLNGARALGLSEEIGSLLPGKQADVIAVDLSSLDTLPCYDPIASLVYCAGREAVSHAWIQGKLLLEHGQFTQLDEAALRRSVHIWQNKIHPHGLS</sequence>
<dbReference type="InterPro" id="IPR032466">
    <property type="entry name" value="Metal_Hydrolase"/>
</dbReference>
<evidence type="ECO:0000313" key="5">
    <source>
        <dbReference type="EMBL" id="CBI09533.1"/>
    </source>
</evidence>
<feature type="domain" description="Amidohydrolase-related" evidence="4">
    <location>
        <begin position="61"/>
        <end position="410"/>
    </location>
</feature>
<keyword evidence="2 5" id="KW-0378">Hydrolase</keyword>
<name>E6QQL2_9ZZZZ</name>
<dbReference type="NCBIfam" id="NF006549">
    <property type="entry name" value="PRK09045.1"/>
    <property type="match status" value="1"/>
</dbReference>
<dbReference type="EMBL" id="CABR01000035">
    <property type="protein sequence ID" value="CBI09533.1"/>
    <property type="molecule type" value="Genomic_DNA"/>
</dbReference>
<dbReference type="Pfam" id="PF01979">
    <property type="entry name" value="Amidohydro_1"/>
    <property type="match status" value="1"/>
</dbReference>
<evidence type="ECO:0000259" key="4">
    <source>
        <dbReference type="Pfam" id="PF01979"/>
    </source>
</evidence>
<dbReference type="GO" id="GO:0046872">
    <property type="term" value="F:metal ion binding"/>
    <property type="evidence" value="ECO:0007669"/>
    <property type="project" value="UniProtKB-KW"/>
</dbReference>
<dbReference type="InterPro" id="IPR011059">
    <property type="entry name" value="Metal-dep_hydrolase_composite"/>
</dbReference>
<protein>
    <submittedName>
        <fullName evidence="5">5-methylthioadenosine/S-adenosylhomocysteine deaminase</fullName>
        <ecNumber evidence="5">3.5.4.28</ecNumber>
    </submittedName>
</protein>
<dbReference type="GO" id="GO:0050270">
    <property type="term" value="F:S-adenosylhomocysteine deaminase activity"/>
    <property type="evidence" value="ECO:0007669"/>
    <property type="project" value="UniProtKB-EC"/>
</dbReference>
<dbReference type="CDD" id="cd01298">
    <property type="entry name" value="ATZ_TRZ_like"/>
    <property type="match status" value="1"/>
</dbReference>
<dbReference type="InterPro" id="IPR006680">
    <property type="entry name" value="Amidohydro-rel"/>
</dbReference>
<comment type="caution">
    <text evidence="5">The sequence shown here is derived from an EMBL/GenBank/DDBJ whole genome shotgun (WGS) entry which is preliminary data.</text>
</comment>
<dbReference type="InterPro" id="IPR050287">
    <property type="entry name" value="MTA/SAH_deaminase"/>
</dbReference>
<organism evidence="5">
    <name type="scientific">mine drainage metagenome</name>
    <dbReference type="NCBI Taxonomy" id="410659"/>
    <lineage>
        <taxon>unclassified sequences</taxon>
        <taxon>metagenomes</taxon>
        <taxon>ecological metagenomes</taxon>
    </lineage>
</organism>
<keyword evidence="3" id="KW-0862">Zinc</keyword>
<gene>
    <name evidence="5" type="primary">mtaD</name>
    <name evidence="5" type="ORF">CARN7_0264</name>
</gene>
<evidence type="ECO:0000256" key="1">
    <source>
        <dbReference type="ARBA" id="ARBA00022723"/>
    </source>
</evidence>
<dbReference type="PANTHER" id="PTHR43794:SF11">
    <property type="entry name" value="AMIDOHYDROLASE-RELATED DOMAIN-CONTAINING PROTEIN"/>
    <property type="match status" value="1"/>
</dbReference>
<dbReference type="FunFam" id="3.20.20.140:FF:000014">
    <property type="entry name" value="5-methylthioadenosine/S-adenosylhomocysteine deaminase"/>
    <property type="match status" value="1"/>
</dbReference>
<reference evidence="5" key="1">
    <citation type="submission" date="2009-10" db="EMBL/GenBank/DDBJ databases">
        <title>Diversity of trophic interactions inside an arsenic-rich microbial ecosystem.</title>
        <authorList>
            <person name="Bertin P.N."/>
            <person name="Heinrich-Salmeron A."/>
            <person name="Pelletier E."/>
            <person name="Goulhen-Chollet F."/>
            <person name="Arsene-Ploetze F."/>
            <person name="Gallien S."/>
            <person name="Calteau A."/>
            <person name="Vallenet D."/>
            <person name="Casiot C."/>
            <person name="Chane-Woon-Ming B."/>
            <person name="Giloteaux L."/>
            <person name="Barakat M."/>
            <person name="Bonnefoy V."/>
            <person name="Bruneel O."/>
            <person name="Chandler M."/>
            <person name="Cleiss J."/>
            <person name="Duran R."/>
            <person name="Elbaz-Poulichet F."/>
            <person name="Fonknechten N."/>
            <person name="Lauga B."/>
            <person name="Mornico D."/>
            <person name="Ortet P."/>
            <person name="Schaeffer C."/>
            <person name="Siguier P."/>
            <person name="Alexander Thil Smith A."/>
            <person name="Van Dorsselaer A."/>
            <person name="Weissenbach J."/>
            <person name="Medigue C."/>
            <person name="Le Paslier D."/>
        </authorList>
    </citation>
    <scope>NUCLEOTIDE SEQUENCE</scope>
</reference>
<dbReference type="SUPFAM" id="SSF51556">
    <property type="entry name" value="Metallo-dependent hydrolases"/>
    <property type="match status" value="1"/>
</dbReference>
<dbReference type="EC" id="3.5.4.28" evidence="5"/>
<dbReference type="Gene3D" id="2.30.40.10">
    <property type="entry name" value="Urease, subunit C, domain 1"/>
    <property type="match status" value="1"/>
</dbReference>
<keyword evidence="1" id="KW-0479">Metal-binding</keyword>
<dbReference type="SUPFAM" id="SSF51338">
    <property type="entry name" value="Composite domain of metallo-dependent hydrolases"/>
    <property type="match status" value="1"/>
</dbReference>
<dbReference type="PANTHER" id="PTHR43794">
    <property type="entry name" value="AMINOHYDROLASE SSNA-RELATED"/>
    <property type="match status" value="1"/>
</dbReference>
<accession>E6QQL2</accession>
<dbReference type="Gene3D" id="3.20.20.140">
    <property type="entry name" value="Metal-dependent hydrolases"/>
    <property type="match status" value="1"/>
</dbReference>